<dbReference type="Proteomes" id="UP001553843">
    <property type="component" value="Unassembled WGS sequence"/>
</dbReference>
<name>A0ABV3LPW4_9ACTN</name>
<dbReference type="SUPFAM" id="SSF53474">
    <property type="entry name" value="alpha/beta-Hydrolases"/>
    <property type="match status" value="1"/>
</dbReference>
<accession>A0ABV3LPW4</accession>
<reference evidence="3 4" key="1">
    <citation type="submission" date="2024-06" db="EMBL/GenBank/DDBJ databases">
        <title>The Natural Products Discovery Center: Release of the First 8490 Sequenced Strains for Exploring Actinobacteria Biosynthetic Diversity.</title>
        <authorList>
            <person name="Kalkreuter E."/>
            <person name="Kautsar S.A."/>
            <person name="Yang D."/>
            <person name="Bader C.D."/>
            <person name="Teijaro C.N."/>
            <person name="Fluegel L."/>
            <person name="Davis C.M."/>
            <person name="Simpson J.R."/>
            <person name="Lauterbach L."/>
            <person name="Steele A.D."/>
            <person name="Gui C."/>
            <person name="Meng S."/>
            <person name="Li G."/>
            <person name="Viehrig K."/>
            <person name="Ye F."/>
            <person name="Su P."/>
            <person name="Kiefer A.F."/>
            <person name="Nichols A."/>
            <person name="Cepeda A.J."/>
            <person name="Yan W."/>
            <person name="Fan B."/>
            <person name="Jiang Y."/>
            <person name="Adhikari A."/>
            <person name="Zheng C.-J."/>
            <person name="Schuster L."/>
            <person name="Cowan T.M."/>
            <person name="Smanski M.J."/>
            <person name="Chevrette M.G."/>
            <person name="De Carvalho L.P.S."/>
            <person name="Shen B."/>
        </authorList>
    </citation>
    <scope>NUCLEOTIDE SEQUENCE [LARGE SCALE GENOMIC DNA]</scope>
    <source>
        <strain evidence="3 4">NPDC047833</strain>
    </source>
</reference>
<dbReference type="InterPro" id="IPR029058">
    <property type="entry name" value="AB_hydrolase_fold"/>
</dbReference>
<proteinExistence type="inferred from homology"/>
<dbReference type="RefSeq" id="WP_359776418.1">
    <property type="nucleotide sequence ID" value="NZ_JBEYRR010000003.1"/>
</dbReference>
<sequence length="363" mass="38244">MTDPQQGNAPADHLLTTPGLLPDFIAQNRSRAFGAGLDPFAYERVTGGLRDLLEWPVAFRAQGQRLVAAAEAYAEGGAGVSAGEAFKAAARWFHYAVLLPHPDRALTARAAAEADAAMGRALALLDPGHLRVEEESYAGWLRTPDGGGGSPAALVIVVPGLDSSKEEFHDVTEALLRRGSAVFTMDGPGQGVRAATTVFEADYQRVLSRVVDAVEERLGPVPVGVLGLSLGGYFAAMGAAHEPRIRAAATVSGPYRLTGWDDTVPFVRATLVQRAGSPDAAREFVRRVDLRGTAARIACPLLVVDGGEDVIPGVVNGAPLAAEAPRGEYLLVPHGDHLLGNARADWLPRTADWLTTALTTRLG</sequence>
<comment type="similarity">
    <text evidence="1">Belongs to the AB hydrolase superfamily.</text>
</comment>
<evidence type="ECO:0000259" key="2">
    <source>
        <dbReference type="Pfam" id="PF12146"/>
    </source>
</evidence>
<protein>
    <submittedName>
        <fullName evidence="3">Alpha/beta fold hydrolase</fullName>
    </submittedName>
</protein>
<dbReference type="Gene3D" id="1.20.1440.110">
    <property type="entry name" value="acylaminoacyl peptidase"/>
    <property type="match status" value="1"/>
</dbReference>
<dbReference type="InterPro" id="IPR050261">
    <property type="entry name" value="FrsA_esterase"/>
</dbReference>
<keyword evidence="4" id="KW-1185">Reference proteome</keyword>
<keyword evidence="3" id="KW-0378">Hydrolase</keyword>
<dbReference type="PANTHER" id="PTHR22946:SF12">
    <property type="entry name" value="CONIDIAL PIGMENT BIOSYNTHESIS PROTEIN AYG1 (AFU_ORTHOLOGUE AFUA_2G17550)"/>
    <property type="match status" value="1"/>
</dbReference>
<evidence type="ECO:0000256" key="1">
    <source>
        <dbReference type="ARBA" id="ARBA00008645"/>
    </source>
</evidence>
<feature type="domain" description="Serine aminopeptidase S33" evidence="2">
    <location>
        <begin position="150"/>
        <end position="256"/>
    </location>
</feature>
<evidence type="ECO:0000313" key="3">
    <source>
        <dbReference type="EMBL" id="MEW2361009.1"/>
    </source>
</evidence>
<evidence type="ECO:0000313" key="4">
    <source>
        <dbReference type="Proteomes" id="UP001553843"/>
    </source>
</evidence>
<dbReference type="InterPro" id="IPR022742">
    <property type="entry name" value="Hydrolase_4"/>
</dbReference>
<dbReference type="EMBL" id="JBEYRS010000001">
    <property type="protein sequence ID" value="MEW2361009.1"/>
    <property type="molecule type" value="Genomic_DNA"/>
</dbReference>
<dbReference type="GO" id="GO:0016787">
    <property type="term" value="F:hydrolase activity"/>
    <property type="evidence" value="ECO:0007669"/>
    <property type="project" value="UniProtKB-KW"/>
</dbReference>
<organism evidence="3 4">
    <name type="scientific">Streptomyces huasconensis</name>
    <dbReference type="NCBI Taxonomy" id="1854574"/>
    <lineage>
        <taxon>Bacteria</taxon>
        <taxon>Bacillati</taxon>
        <taxon>Actinomycetota</taxon>
        <taxon>Actinomycetes</taxon>
        <taxon>Kitasatosporales</taxon>
        <taxon>Streptomycetaceae</taxon>
        <taxon>Streptomyces</taxon>
    </lineage>
</organism>
<dbReference type="Pfam" id="PF12146">
    <property type="entry name" value="Hydrolase_4"/>
    <property type="match status" value="1"/>
</dbReference>
<gene>
    <name evidence="3" type="ORF">AB0887_03395</name>
</gene>
<dbReference type="Gene3D" id="3.40.50.1820">
    <property type="entry name" value="alpha/beta hydrolase"/>
    <property type="match status" value="1"/>
</dbReference>
<comment type="caution">
    <text evidence="3">The sequence shown here is derived from an EMBL/GenBank/DDBJ whole genome shotgun (WGS) entry which is preliminary data.</text>
</comment>
<dbReference type="PANTHER" id="PTHR22946">
    <property type="entry name" value="DIENELACTONE HYDROLASE DOMAIN-CONTAINING PROTEIN-RELATED"/>
    <property type="match status" value="1"/>
</dbReference>